<accession>A0ABR9WDC9</accession>
<gene>
    <name evidence="1" type="ORF">IEE83_16535</name>
</gene>
<dbReference type="Proteomes" id="UP000634134">
    <property type="component" value="Unassembled WGS sequence"/>
</dbReference>
<evidence type="ECO:0000313" key="1">
    <source>
        <dbReference type="EMBL" id="MBE9463496.1"/>
    </source>
</evidence>
<evidence type="ECO:0000313" key="2">
    <source>
        <dbReference type="Proteomes" id="UP000634134"/>
    </source>
</evidence>
<name>A0ABR9WDC9_9BACT</name>
<proteinExistence type="predicted"/>
<organism evidence="1 2">
    <name type="scientific">Dyadobacter subterraneus</name>
    <dbReference type="NCBI Taxonomy" id="2773304"/>
    <lineage>
        <taxon>Bacteria</taxon>
        <taxon>Pseudomonadati</taxon>
        <taxon>Bacteroidota</taxon>
        <taxon>Cytophagia</taxon>
        <taxon>Cytophagales</taxon>
        <taxon>Spirosomataceae</taxon>
        <taxon>Dyadobacter</taxon>
    </lineage>
</organism>
<reference evidence="2" key="1">
    <citation type="submission" date="2023-07" db="EMBL/GenBank/DDBJ databases">
        <title>Dyadobacter sp. nov 'subterranea' isolated from contaminted grondwater.</title>
        <authorList>
            <person name="Szabo I."/>
            <person name="Al-Omari J."/>
            <person name="Szerdahelyi S.G."/>
            <person name="Rado J."/>
        </authorList>
    </citation>
    <scope>NUCLEOTIDE SEQUENCE [LARGE SCALE GENOMIC DNA]</scope>
    <source>
        <strain evidence="2">UP-52</strain>
    </source>
</reference>
<dbReference type="EMBL" id="JACYGY010000001">
    <property type="protein sequence ID" value="MBE9463496.1"/>
    <property type="molecule type" value="Genomic_DNA"/>
</dbReference>
<keyword evidence="2" id="KW-1185">Reference proteome</keyword>
<dbReference type="RefSeq" id="WP_194121624.1">
    <property type="nucleotide sequence ID" value="NZ_JACYGY010000001.1"/>
</dbReference>
<comment type="caution">
    <text evidence="1">The sequence shown here is derived from an EMBL/GenBank/DDBJ whole genome shotgun (WGS) entry which is preliminary data.</text>
</comment>
<sequence length="125" mass="14194">MFFKTLSEMYKAGLEDGENHEEAEIVPDFPQEKSVVYFRAKSSKRSIPADNFAMKLAPVLQELRKTGPITLLEIAEKLTELGIATITGGKWHPATVRSLENRILKISNRNAEWNSVKKENQNHLI</sequence>
<protein>
    <recommendedName>
        <fullName evidence="3">Recombinase domain-containing protein</fullName>
    </recommendedName>
</protein>
<evidence type="ECO:0008006" key="3">
    <source>
        <dbReference type="Google" id="ProtNLM"/>
    </source>
</evidence>